<keyword evidence="3" id="KW-0677">Repeat</keyword>
<dbReference type="GO" id="GO:0005634">
    <property type="term" value="C:nucleus"/>
    <property type="evidence" value="ECO:0007669"/>
    <property type="project" value="UniProtKB-SubCell"/>
</dbReference>
<reference evidence="8 9" key="1">
    <citation type="submission" date="2014-04" db="EMBL/GenBank/DDBJ databases">
        <authorList>
            <consortium name="DOE Joint Genome Institute"/>
            <person name="Kuo A."/>
            <person name="Martino E."/>
            <person name="Perotto S."/>
            <person name="Kohler A."/>
            <person name="Nagy L.G."/>
            <person name="Floudas D."/>
            <person name="Copeland A."/>
            <person name="Barry K.W."/>
            <person name="Cichocki N."/>
            <person name="Veneault-Fourrey C."/>
            <person name="LaButti K."/>
            <person name="Lindquist E.A."/>
            <person name="Lipzen A."/>
            <person name="Lundell T."/>
            <person name="Morin E."/>
            <person name="Murat C."/>
            <person name="Sun H."/>
            <person name="Tunlid A."/>
            <person name="Henrissat B."/>
            <person name="Grigoriev I.V."/>
            <person name="Hibbett D.S."/>
            <person name="Martin F."/>
            <person name="Nordberg H.P."/>
            <person name="Cantor M.N."/>
            <person name="Hua S.X."/>
        </authorList>
    </citation>
    <scope>NUCLEOTIDE SEQUENCE [LARGE SCALE GENOMIC DNA]</scope>
    <source>
        <strain evidence="8 9">Zn</strain>
    </source>
</reference>
<protein>
    <recommendedName>
        <fullName evidence="7">Xylanolytic transcriptional activator regulatory domain-containing protein</fullName>
    </recommendedName>
</protein>
<dbReference type="EMBL" id="KN832871">
    <property type="protein sequence ID" value="KIN06531.1"/>
    <property type="molecule type" value="Genomic_DNA"/>
</dbReference>
<keyword evidence="9" id="KW-1185">Reference proteome</keyword>
<feature type="domain" description="Xylanolytic transcriptional activator regulatory" evidence="7">
    <location>
        <begin position="28"/>
        <end position="116"/>
    </location>
</feature>
<dbReference type="OrthoDB" id="6077919at2759"/>
<dbReference type="Pfam" id="PF04082">
    <property type="entry name" value="Fungal_trans"/>
    <property type="match status" value="1"/>
</dbReference>
<evidence type="ECO:0000256" key="5">
    <source>
        <dbReference type="ARBA" id="ARBA00022833"/>
    </source>
</evidence>
<dbReference type="GO" id="GO:0000785">
    <property type="term" value="C:chromatin"/>
    <property type="evidence" value="ECO:0007669"/>
    <property type="project" value="TreeGrafter"/>
</dbReference>
<dbReference type="AlphaFoldDB" id="A0A0C3HE82"/>
<keyword evidence="6" id="KW-0539">Nucleus</keyword>
<reference evidence="9" key="2">
    <citation type="submission" date="2015-01" db="EMBL/GenBank/DDBJ databases">
        <title>Evolutionary Origins and Diversification of the Mycorrhizal Mutualists.</title>
        <authorList>
            <consortium name="DOE Joint Genome Institute"/>
            <consortium name="Mycorrhizal Genomics Consortium"/>
            <person name="Kohler A."/>
            <person name="Kuo A."/>
            <person name="Nagy L.G."/>
            <person name="Floudas D."/>
            <person name="Copeland A."/>
            <person name="Barry K.W."/>
            <person name="Cichocki N."/>
            <person name="Veneault-Fourrey C."/>
            <person name="LaButti K."/>
            <person name="Lindquist E.A."/>
            <person name="Lipzen A."/>
            <person name="Lundell T."/>
            <person name="Morin E."/>
            <person name="Murat C."/>
            <person name="Riley R."/>
            <person name="Ohm R."/>
            <person name="Sun H."/>
            <person name="Tunlid A."/>
            <person name="Henrissat B."/>
            <person name="Grigoriev I.V."/>
            <person name="Hibbett D.S."/>
            <person name="Martin F."/>
        </authorList>
    </citation>
    <scope>NUCLEOTIDE SEQUENCE [LARGE SCALE GENOMIC DNA]</scope>
    <source>
        <strain evidence="9">Zn</strain>
    </source>
</reference>
<feature type="non-terminal residue" evidence="8">
    <location>
        <position position="142"/>
    </location>
</feature>
<evidence type="ECO:0000256" key="3">
    <source>
        <dbReference type="ARBA" id="ARBA00022737"/>
    </source>
</evidence>
<evidence type="ECO:0000256" key="1">
    <source>
        <dbReference type="ARBA" id="ARBA00004123"/>
    </source>
</evidence>
<dbReference type="STRING" id="913774.A0A0C3HE82"/>
<dbReference type="HOGENOM" id="CLU_1820426_0_0_1"/>
<gene>
    <name evidence="8" type="ORF">OIDMADRAFT_155773</name>
</gene>
<dbReference type="PANTHER" id="PTHR40626:SF30">
    <property type="entry name" value="FINGER DOMAIN PROTEIN, PUTATIVE (AFU_ORTHOLOGUE AFUA_4G13600)-RELATED"/>
    <property type="match status" value="1"/>
</dbReference>
<sequence length="142" mass="16386">MKPLMEQQLEALQISATMAHLIPLDDYISTYWQTFHVLFPIVHRGTFNPAANFLLSSAVAAIGTQYHNTAAARQKGVDLNEYCRRSIDLLSNWDLQTMQAILLTEIFTRYRGRKTNIRLSRQFEELYSRLIRSSIQDQPALP</sequence>
<keyword evidence="4" id="KW-0863">Zinc-finger</keyword>
<keyword evidence="5" id="KW-0862">Zinc</keyword>
<dbReference type="InterPro" id="IPR007219">
    <property type="entry name" value="XnlR_reg_dom"/>
</dbReference>
<proteinExistence type="predicted"/>
<dbReference type="InParanoid" id="A0A0C3HE82"/>
<dbReference type="Proteomes" id="UP000054321">
    <property type="component" value="Unassembled WGS sequence"/>
</dbReference>
<dbReference type="GO" id="GO:0000978">
    <property type="term" value="F:RNA polymerase II cis-regulatory region sequence-specific DNA binding"/>
    <property type="evidence" value="ECO:0007669"/>
    <property type="project" value="InterPro"/>
</dbReference>
<evidence type="ECO:0000256" key="4">
    <source>
        <dbReference type="ARBA" id="ARBA00022771"/>
    </source>
</evidence>
<evidence type="ECO:0000256" key="2">
    <source>
        <dbReference type="ARBA" id="ARBA00022723"/>
    </source>
</evidence>
<accession>A0A0C3HE82</accession>
<evidence type="ECO:0000313" key="9">
    <source>
        <dbReference type="Proteomes" id="UP000054321"/>
    </source>
</evidence>
<dbReference type="GO" id="GO:0008270">
    <property type="term" value="F:zinc ion binding"/>
    <property type="evidence" value="ECO:0007669"/>
    <property type="project" value="UniProtKB-KW"/>
</dbReference>
<dbReference type="CDD" id="cd12148">
    <property type="entry name" value="fungal_TF_MHR"/>
    <property type="match status" value="1"/>
</dbReference>
<evidence type="ECO:0000259" key="7">
    <source>
        <dbReference type="Pfam" id="PF04082"/>
    </source>
</evidence>
<evidence type="ECO:0000256" key="6">
    <source>
        <dbReference type="ARBA" id="ARBA00023242"/>
    </source>
</evidence>
<keyword evidence="2" id="KW-0479">Metal-binding</keyword>
<organism evidence="8 9">
    <name type="scientific">Oidiodendron maius (strain Zn)</name>
    <dbReference type="NCBI Taxonomy" id="913774"/>
    <lineage>
        <taxon>Eukaryota</taxon>
        <taxon>Fungi</taxon>
        <taxon>Dikarya</taxon>
        <taxon>Ascomycota</taxon>
        <taxon>Pezizomycotina</taxon>
        <taxon>Leotiomycetes</taxon>
        <taxon>Leotiomycetes incertae sedis</taxon>
        <taxon>Myxotrichaceae</taxon>
        <taxon>Oidiodendron</taxon>
    </lineage>
</organism>
<dbReference type="GO" id="GO:0000981">
    <property type="term" value="F:DNA-binding transcription factor activity, RNA polymerase II-specific"/>
    <property type="evidence" value="ECO:0007669"/>
    <property type="project" value="InterPro"/>
</dbReference>
<name>A0A0C3HE82_OIDMZ</name>
<dbReference type="PANTHER" id="PTHR40626">
    <property type="entry name" value="MIP31509P"/>
    <property type="match status" value="1"/>
</dbReference>
<dbReference type="InterPro" id="IPR051059">
    <property type="entry name" value="VerF-like"/>
</dbReference>
<evidence type="ECO:0000313" key="8">
    <source>
        <dbReference type="EMBL" id="KIN06531.1"/>
    </source>
</evidence>
<dbReference type="GO" id="GO:0006351">
    <property type="term" value="P:DNA-templated transcription"/>
    <property type="evidence" value="ECO:0007669"/>
    <property type="project" value="InterPro"/>
</dbReference>
<comment type="subcellular location">
    <subcellularLocation>
        <location evidence="1">Nucleus</location>
    </subcellularLocation>
</comment>